<dbReference type="InterPro" id="IPR016181">
    <property type="entry name" value="Acyl_CoA_acyltransferase"/>
</dbReference>
<name>A0AAX2JA10_9FUSO</name>
<organism evidence="2 3">
    <name type="scientific">Fusobacterium ulcerans</name>
    <dbReference type="NCBI Taxonomy" id="861"/>
    <lineage>
        <taxon>Bacteria</taxon>
        <taxon>Fusobacteriati</taxon>
        <taxon>Fusobacteriota</taxon>
        <taxon>Fusobacteriia</taxon>
        <taxon>Fusobacteriales</taxon>
        <taxon>Fusobacteriaceae</taxon>
        <taxon>Fusobacterium</taxon>
    </lineage>
</organism>
<keyword evidence="2" id="KW-0808">Transferase</keyword>
<keyword evidence="2" id="KW-0012">Acyltransferase</keyword>
<dbReference type="CDD" id="cd04301">
    <property type="entry name" value="NAT_SF"/>
    <property type="match status" value="1"/>
</dbReference>
<reference evidence="2 3" key="1">
    <citation type="submission" date="2018-06" db="EMBL/GenBank/DDBJ databases">
        <authorList>
            <consortium name="Pathogen Informatics"/>
            <person name="Doyle S."/>
        </authorList>
    </citation>
    <scope>NUCLEOTIDE SEQUENCE [LARGE SCALE GENOMIC DNA]</scope>
    <source>
        <strain evidence="2 3">NCTC12112</strain>
    </source>
</reference>
<evidence type="ECO:0000313" key="2">
    <source>
        <dbReference type="EMBL" id="SQJ00377.1"/>
    </source>
</evidence>
<dbReference type="PANTHER" id="PTHR43792:SF1">
    <property type="entry name" value="N-ACETYLTRANSFERASE DOMAIN-CONTAINING PROTEIN"/>
    <property type="match status" value="1"/>
</dbReference>
<dbReference type="InterPro" id="IPR051531">
    <property type="entry name" value="N-acetyltransferase"/>
</dbReference>
<dbReference type="SUPFAM" id="SSF55729">
    <property type="entry name" value="Acyl-CoA N-acyltransferases (Nat)"/>
    <property type="match status" value="1"/>
</dbReference>
<accession>A0AAX2JA10</accession>
<dbReference type="Pfam" id="PF13302">
    <property type="entry name" value="Acetyltransf_3"/>
    <property type="match status" value="1"/>
</dbReference>
<dbReference type="Proteomes" id="UP000249008">
    <property type="component" value="Chromosome 1"/>
</dbReference>
<evidence type="ECO:0000259" key="1">
    <source>
        <dbReference type="PROSITE" id="PS51186"/>
    </source>
</evidence>
<feature type="domain" description="N-acetyltransferase" evidence="1">
    <location>
        <begin position="11"/>
        <end position="173"/>
    </location>
</feature>
<dbReference type="Gene3D" id="3.40.630.30">
    <property type="match status" value="1"/>
</dbReference>
<dbReference type="PANTHER" id="PTHR43792">
    <property type="entry name" value="GNAT FAMILY, PUTATIVE (AFU_ORTHOLOGUE AFUA_3G00765)-RELATED-RELATED"/>
    <property type="match status" value="1"/>
</dbReference>
<dbReference type="InterPro" id="IPR000182">
    <property type="entry name" value="GNAT_dom"/>
</dbReference>
<dbReference type="GeneID" id="78455268"/>
<sequence>MKKKILESDRLLFSVWEENDIKYAKELWGDSEVTKLITASGKMNEEEIKKRLEKEIENYKKFEIQYFPLYLKEKEIFVGCCGLRPYDEEKNILEMGIHIKKEYWGKGIATEACREIIKYAFDFLKVSSLFAGHNPKNKDSAHLIKKLGFVYLGDEYYPPTGLYHPSYIFSEKN</sequence>
<evidence type="ECO:0000313" key="3">
    <source>
        <dbReference type="Proteomes" id="UP000249008"/>
    </source>
</evidence>
<dbReference type="EMBL" id="LS483487">
    <property type="protein sequence ID" value="SQJ00377.1"/>
    <property type="molecule type" value="Genomic_DNA"/>
</dbReference>
<dbReference type="EC" id="2.3.1.-" evidence="2"/>
<dbReference type="GO" id="GO:0016747">
    <property type="term" value="F:acyltransferase activity, transferring groups other than amino-acyl groups"/>
    <property type="evidence" value="ECO:0007669"/>
    <property type="project" value="InterPro"/>
</dbReference>
<proteinExistence type="predicted"/>
<dbReference type="RefSeq" id="WP_005976160.1">
    <property type="nucleotide sequence ID" value="NZ_CABKNW010000001.1"/>
</dbReference>
<dbReference type="PROSITE" id="PS51186">
    <property type="entry name" value="GNAT"/>
    <property type="match status" value="1"/>
</dbReference>
<dbReference type="AlphaFoldDB" id="A0AAX2JA10"/>
<protein>
    <submittedName>
        <fullName evidence="2">Ribosomal N-acetyltransferase YdaF</fullName>
        <ecNumber evidence="2">2.3.1.-</ecNumber>
    </submittedName>
</protein>
<dbReference type="KEGG" id="ful:C4N20_10625"/>
<gene>
    <name evidence="2" type="primary">ydaF</name>
    <name evidence="2" type="ORF">NCTC12112_00681</name>
</gene>